<protein>
    <submittedName>
        <fullName evidence="1">50S ribosomal protein L6</fullName>
    </submittedName>
</protein>
<dbReference type="GO" id="GO:0005840">
    <property type="term" value="C:ribosome"/>
    <property type="evidence" value="ECO:0007669"/>
    <property type="project" value="UniProtKB-KW"/>
</dbReference>
<dbReference type="EMBL" id="NXGL01000075">
    <property type="protein sequence ID" value="PIM94874.1"/>
    <property type="molecule type" value="Genomic_DNA"/>
</dbReference>
<name>A0ABX4MEJ8_9HYPH</name>
<proteinExistence type="predicted"/>
<sequence>MEVKWSVILFKKILVYAIPRDIKMCLHGSNVWMFGSVGNDVLNEHVFIKHNCIVVCSHNLKFQLSKLTNKIKGVKHTHIRWMIMRGNGYRILKHSDNLEIELGFSHTILFYLKEPTVNLVVYCNKLKICGCSLNEVALVAKKFKMLRKTNVYNGTGIVYRDQRFELKIGKK</sequence>
<evidence type="ECO:0000313" key="2">
    <source>
        <dbReference type="Proteomes" id="UP000229707"/>
    </source>
</evidence>
<keyword evidence="1" id="KW-0689">Ribosomal protein</keyword>
<dbReference type="PRINTS" id="PR00059">
    <property type="entry name" value="RIBOSOMALL6"/>
</dbReference>
<keyword evidence="2" id="KW-1185">Reference proteome</keyword>
<dbReference type="InterPro" id="IPR019906">
    <property type="entry name" value="Ribosomal_uL6_bac-type"/>
</dbReference>
<evidence type="ECO:0000313" key="1">
    <source>
        <dbReference type="EMBL" id="PIM94874.1"/>
    </source>
</evidence>
<dbReference type="InterPro" id="IPR036789">
    <property type="entry name" value="Ribosomal_uL6-like_a/b-dom_sf"/>
</dbReference>
<reference evidence="1" key="1">
    <citation type="submission" date="2017-09" db="EMBL/GenBank/DDBJ databases">
        <authorList>
            <person name="Campbell M.A."/>
            <person name="Lukasik P."/>
            <person name="Simon C."/>
            <person name="McCutcheon J.P."/>
        </authorList>
    </citation>
    <scope>NUCLEOTIDE SEQUENCE [LARGE SCALE GENOMIC DNA]</scope>
    <source>
        <strain evidence="1">MAGCAS</strain>
    </source>
</reference>
<gene>
    <name evidence="1" type="primary">rplF</name>
    <name evidence="1" type="ORF">MAGCAS_242</name>
</gene>
<dbReference type="SUPFAM" id="SSF56053">
    <property type="entry name" value="Ribosomal protein L6"/>
    <property type="match status" value="1"/>
</dbReference>
<organism evidence="1 2">
    <name type="scientific">Candidatus Hodgkinia cicadicola</name>
    <dbReference type="NCBI Taxonomy" id="573658"/>
    <lineage>
        <taxon>Bacteria</taxon>
        <taxon>Pseudomonadati</taxon>
        <taxon>Pseudomonadota</taxon>
        <taxon>Alphaproteobacteria</taxon>
        <taxon>Hyphomicrobiales</taxon>
        <taxon>Candidatus Hodgkinia</taxon>
    </lineage>
</organism>
<dbReference type="Proteomes" id="UP000229707">
    <property type="component" value="Unassembled WGS sequence"/>
</dbReference>
<accession>A0ABX4MEJ8</accession>
<dbReference type="Gene3D" id="3.90.930.12">
    <property type="entry name" value="Ribosomal protein L6, alpha-beta domain"/>
    <property type="match status" value="1"/>
</dbReference>
<comment type="caution">
    <text evidence="1">The sequence shown here is derived from an EMBL/GenBank/DDBJ whole genome shotgun (WGS) entry which is preliminary data.</text>
</comment>
<keyword evidence="1" id="KW-0687">Ribonucleoprotein</keyword>